<evidence type="ECO:0000256" key="6">
    <source>
        <dbReference type="SAM" id="MobiDB-lite"/>
    </source>
</evidence>
<feature type="coiled-coil region" evidence="5">
    <location>
        <begin position="162"/>
        <end position="192"/>
    </location>
</feature>
<feature type="non-terminal residue" evidence="10">
    <location>
        <position position="1"/>
    </location>
</feature>
<dbReference type="Pfam" id="PF00520">
    <property type="entry name" value="Ion_trans"/>
    <property type="match status" value="1"/>
</dbReference>
<evidence type="ECO:0000313" key="9">
    <source>
        <dbReference type="Proteomes" id="UP000694865"/>
    </source>
</evidence>
<sequence>LKDLVYFVVILVIFILSFGIATEAILYPNMEPQIYVIFKSLYKPYWQLYGELFLEEVECLIDNETCHTDPRYLDTCPDVPDNIRWVAPTLTAIYMLISNILLINLLIAMFSYTFQKVQDNSETIWRFYRYELISEYHDRPTLAPPLIIINHGYRMARYLYHQINLKVELNEIENMHNKKKEEKDKKKTEIKNKFDRDQSHTLRVCLDERLEDYLNSFERKCMGNYFIKINQEYVQSWESTVSSTGERLVKVMHEVEEMKESFYDSKNVQQDGRGDRKDVQQDGRGDRKDVQQDGRSDRKDVQQDGRGDSKDVQQDGRGESKDVQQDRRGDSKDPQMSFVSHQMGQMNDRIGGLELKMGKIETDMKKMLQILEGNSQALLP</sequence>
<proteinExistence type="predicted"/>
<feature type="transmembrane region" description="Helical" evidence="7">
    <location>
        <begin position="6"/>
        <end position="27"/>
    </location>
</feature>
<feature type="region of interest" description="Disordered" evidence="6">
    <location>
        <begin position="261"/>
        <end position="346"/>
    </location>
</feature>
<dbReference type="RefSeq" id="XP_006816700.1">
    <property type="nucleotide sequence ID" value="XM_006816637.1"/>
</dbReference>
<protein>
    <submittedName>
        <fullName evidence="10">Transient receptor potential cation channel subfamily M member 3-like</fullName>
    </submittedName>
</protein>
<name>A0ABM0M9K9_SACKO</name>
<evidence type="ECO:0000256" key="7">
    <source>
        <dbReference type="SAM" id="Phobius"/>
    </source>
</evidence>
<evidence type="ECO:0000256" key="5">
    <source>
        <dbReference type="SAM" id="Coils"/>
    </source>
</evidence>
<reference evidence="10" key="1">
    <citation type="submission" date="2025-08" db="UniProtKB">
        <authorList>
            <consortium name="RefSeq"/>
        </authorList>
    </citation>
    <scope>IDENTIFICATION</scope>
    <source>
        <tissue evidence="10">Testes</tissue>
    </source>
</reference>
<dbReference type="PANTHER" id="PTHR13800">
    <property type="entry name" value="TRANSIENT RECEPTOR POTENTIAL CATION CHANNEL, SUBFAMILY M, MEMBER 6"/>
    <property type="match status" value="1"/>
</dbReference>
<dbReference type="InterPro" id="IPR050927">
    <property type="entry name" value="TRPM"/>
</dbReference>
<feature type="domain" description="Ion transport" evidence="8">
    <location>
        <begin position="1"/>
        <end position="121"/>
    </location>
</feature>
<evidence type="ECO:0000256" key="1">
    <source>
        <dbReference type="ARBA" id="ARBA00004141"/>
    </source>
</evidence>
<evidence type="ECO:0000256" key="2">
    <source>
        <dbReference type="ARBA" id="ARBA00022692"/>
    </source>
</evidence>
<evidence type="ECO:0000313" key="10">
    <source>
        <dbReference type="RefSeq" id="XP_006816700.1"/>
    </source>
</evidence>
<accession>A0ABM0M9K9</accession>
<organism evidence="9 10">
    <name type="scientific">Saccoglossus kowalevskii</name>
    <name type="common">Acorn worm</name>
    <dbReference type="NCBI Taxonomy" id="10224"/>
    <lineage>
        <taxon>Eukaryota</taxon>
        <taxon>Metazoa</taxon>
        <taxon>Hemichordata</taxon>
        <taxon>Enteropneusta</taxon>
        <taxon>Harrimaniidae</taxon>
        <taxon>Saccoglossus</taxon>
    </lineage>
</organism>
<keyword evidence="4 7" id="KW-0472">Membrane</keyword>
<comment type="subcellular location">
    <subcellularLocation>
        <location evidence="1">Membrane</location>
        <topology evidence="1">Multi-pass membrane protein</topology>
    </subcellularLocation>
</comment>
<dbReference type="GeneID" id="102800877"/>
<evidence type="ECO:0000256" key="3">
    <source>
        <dbReference type="ARBA" id="ARBA00022989"/>
    </source>
</evidence>
<feature type="transmembrane region" description="Helical" evidence="7">
    <location>
        <begin position="92"/>
        <end position="114"/>
    </location>
</feature>
<keyword evidence="9" id="KW-1185">Reference proteome</keyword>
<feature type="compositionally biased region" description="Basic and acidic residues" evidence="6">
    <location>
        <begin position="272"/>
        <end position="333"/>
    </location>
</feature>
<keyword evidence="3 7" id="KW-1133">Transmembrane helix</keyword>
<keyword evidence="5" id="KW-0175">Coiled coil</keyword>
<evidence type="ECO:0000256" key="4">
    <source>
        <dbReference type="ARBA" id="ARBA00023136"/>
    </source>
</evidence>
<dbReference type="Proteomes" id="UP000694865">
    <property type="component" value="Unplaced"/>
</dbReference>
<dbReference type="InterPro" id="IPR005821">
    <property type="entry name" value="Ion_trans_dom"/>
</dbReference>
<evidence type="ECO:0000259" key="8">
    <source>
        <dbReference type="Pfam" id="PF00520"/>
    </source>
</evidence>
<dbReference type="PANTHER" id="PTHR13800:SF12">
    <property type="entry name" value="TRANSIENT RECEPTOR POTENTIAL CATION CHANNEL SUBFAMILY M MEMBER-LIKE 2"/>
    <property type="match status" value="1"/>
</dbReference>
<keyword evidence="2 7" id="KW-0812">Transmembrane</keyword>
<gene>
    <name evidence="10" type="primary">LOC102800877</name>
</gene>